<proteinExistence type="predicted"/>
<gene>
    <name evidence="1" type="ORF">RFULGI_LOCUS4375</name>
</gene>
<name>A0A9N9ATQ5_9GLOM</name>
<organism evidence="1 2">
    <name type="scientific">Racocetra fulgida</name>
    <dbReference type="NCBI Taxonomy" id="60492"/>
    <lineage>
        <taxon>Eukaryota</taxon>
        <taxon>Fungi</taxon>
        <taxon>Fungi incertae sedis</taxon>
        <taxon>Mucoromycota</taxon>
        <taxon>Glomeromycotina</taxon>
        <taxon>Glomeromycetes</taxon>
        <taxon>Diversisporales</taxon>
        <taxon>Gigasporaceae</taxon>
        <taxon>Racocetra</taxon>
    </lineage>
</organism>
<evidence type="ECO:0000313" key="1">
    <source>
        <dbReference type="EMBL" id="CAG8544618.1"/>
    </source>
</evidence>
<sequence>MSTPKIERIGERLFAYLITTYYYRFREKLGFLYGKLQPEPIIRFGGLVLEKPYFNEETGKVEVRQGFHEKEPLLVLGDNFTIPTHTVYLNELFLYYQLGLRHYYEEKNEFEKHFGFKAFIYVLAHEIVHAILIDYAPEEEEHGDLHKKLVAEMVKMIEASAEYQALKKFWK</sequence>
<protein>
    <submittedName>
        <fullName evidence="1">6697_t:CDS:1</fullName>
    </submittedName>
</protein>
<dbReference type="AlphaFoldDB" id="A0A9N9ATQ5"/>
<keyword evidence="2" id="KW-1185">Reference proteome</keyword>
<comment type="caution">
    <text evidence="1">The sequence shown here is derived from an EMBL/GenBank/DDBJ whole genome shotgun (WGS) entry which is preliminary data.</text>
</comment>
<accession>A0A9N9ATQ5</accession>
<reference evidence="1" key="1">
    <citation type="submission" date="2021-06" db="EMBL/GenBank/DDBJ databases">
        <authorList>
            <person name="Kallberg Y."/>
            <person name="Tangrot J."/>
            <person name="Rosling A."/>
        </authorList>
    </citation>
    <scope>NUCLEOTIDE SEQUENCE</scope>
    <source>
        <strain evidence="1">IN212</strain>
    </source>
</reference>
<dbReference type="EMBL" id="CAJVPZ010004337">
    <property type="protein sequence ID" value="CAG8544618.1"/>
    <property type="molecule type" value="Genomic_DNA"/>
</dbReference>
<dbReference type="OrthoDB" id="2311599at2759"/>
<dbReference type="Proteomes" id="UP000789396">
    <property type="component" value="Unassembled WGS sequence"/>
</dbReference>
<evidence type="ECO:0000313" key="2">
    <source>
        <dbReference type="Proteomes" id="UP000789396"/>
    </source>
</evidence>